<sequence>MIVHIDNLDAELALVEQKISKIELVRQDILDLKKRAQALFETMTREEIKD</sequence>
<keyword evidence="2" id="KW-1185">Reference proteome</keyword>
<dbReference type="Proteomes" id="UP000002892">
    <property type="component" value="Chromosome"/>
</dbReference>
<dbReference type="RefSeq" id="WP_014826704.1">
    <property type="nucleotide sequence ID" value="NC_018068.1"/>
</dbReference>
<dbReference type="KEGG" id="dai:Desaci_1708"/>
<organism evidence="1 2">
    <name type="scientific">Desulfosporosinus acidiphilus (strain DSM 22704 / JCM 16185 / SJ4)</name>
    <dbReference type="NCBI Taxonomy" id="646529"/>
    <lineage>
        <taxon>Bacteria</taxon>
        <taxon>Bacillati</taxon>
        <taxon>Bacillota</taxon>
        <taxon>Clostridia</taxon>
        <taxon>Eubacteriales</taxon>
        <taxon>Desulfitobacteriaceae</taxon>
        <taxon>Desulfosporosinus</taxon>
    </lineage>
</organism>
<gene>
    <name evidence="1" type="ordered locus">Desaci_1708</name>
</gene>
<evidence type="ECO:0000313" key="1">
    <source>
        <dbReference type="EMBL" id="AFM40698.1"/>
    </source>
</evidence>
<evidence type="ECO:0000313" key="2">
    <source>
        <dbReference type="Proteomes" id="UP000002892"/>
    </source>
</evidence>
<protein>
    <submittedName>
        <fullName evidence="1">Uncharacterized protein</fullName>
    </submittedName>
</protein>
<dbReference type="HOGENOM" id="CLU_3117076_0_0_9"/>
<accession>I4D4H4</accession>
<dbReference type="EMBL" id="CP003639">
    <property type="protein sequence ID" value="AFM40698.1"/>
    <property type="molecule type" value="Genomic_DNA"/>
</dbReference>
<name>I4D4H4_DESAJ</name>
<dbReference type="AlphaFoldDB" id="I4D4H4"/>
<reference evidence="1 2" key="1">
    <citation type="journal article" date="2012" name="J. Bacteriol.">
        <title>Complete genome sequences of Desulfosporosinus orientis DSM765T, Desulfosporosinus youngiae DSM17734T, Desulfosporosinus meridiei DSM13257T, and Desulfosporosinus acidiphilus DSM22704T.</title>
        <authorList>
            <person name="Pester M."/>
            <person name="Brambilla E."/>
            <person name="Alazard D."/>
            <person name="Rattei T."/>
            <person name="Weinmaier T."/>
            <person name="Han J."/>
            <person name="Lucas S."/>
            <person name="Lapidus A."/>
            <person name="Cheng J.F."/>
            <person name="Goodwin L."/>
            <person name="Pitluck S."/>
            <person name="Peters L."/>
            <person name="Ovchinnikova G."/>
            <person name="Teshima H."/>
            <person name="Detter J.C."/>
            <person name="Han C.S."/>
            <person name="Tapia R."/>
            <person name="Land M.L."/>
            <person name="Hauser L."/>
            <person name="Kyrpides N.C."/>
            <person name="Ivanova N.N."/>
            <person name="Pagani I."/>
            <person name="Huntmann M."/>
            <person name="Wei C.L."/>
            <person name="Davenport K.W."/>
            <person name="Daligault H."/>
            <person name="Chain P.S."/>
            <person name="Chen A."/>
            <person name="Mavromatis K."/>
            <person name="Markowitz V."/>
            <person name="Szeto E."/>
            <person name="Mikhailova N."/>
            <person name="Pati A."/>
            <person name="Wagner M."/>
            <person name="Woyke T."/>
            <person name="Ollivier B."/>
            <person name="Klenk H.P."/>
            <person name="Spring S."/>
            <person name="Loy A."/>
        </authorList>
    </citation>
    <scope>NUCLEOTIDE SEQUENCE [LARGE SCALE GENOMIC DNA]</scope>
    <source>
        <strain evidence="2">DSM 22704 / JCM 16185 / SJ4</strain>
    </source>
</reference>
<proteinExistence type="predicted"/>